<keyword evidence="1" id="KW-0175">Coiled coil</keyword>
<organism evidence="5 6">
    <name type="scientific">Phormidesmis priestleyi ULC007</name>
    <dbReference type="NCBI Taxonomy" id="1920490"/>
    <lineage>
        <taxon>Bacteria</taxon>
        <taxon>Bacillati</taxon>
        <taxon>Cyanobacteriota</taxon>
        <taxon>Cyanophyceae</taxon>
        <taxon>Leptolyngbyales</taxon>
        <taxon>Leptolyngbyaceae</taxon>
        <taxon>Phormidesmis</taxon>
    </lineage>
</organism>
<evidence type="ECO:0000256" key="2">
    <source>
        <dbReference type="SAM" id="MobiDB-lite"/>
    </source>
</evidence>
<proteinExistence type="predicted"/>
<reference evidence="5 6" key="1">
    <citation type="submission" date="2018-02" db="EMBL/GenBank/DDBJ databases">
        <authorList>
            <person name="Cohen D.B."/>
            <person name="Kent A.D."/>
        </authorList>
    </citation>
    <scope>NUCLEOTIDE SEQUENCE [LARGE SCALE GENOMIC DNA]</scope>
    <source>
        <strain evidence="5 6">ULC007</strain>
    </source>
</reference>
<dbReference type="InterPro" id="IPR038280">
    <property type="entry name" value="ResT/TelK_cat_sf"/>
</dbReference>
<evidence type="ECO:0000256" key="1">
    <source>
        <dbReference type="SAM" id="Coils"/>
    </source>
</evidence>
<feature type="domain" description="Telomere resolvase ResT/TelK catalytic" evidence="3">
    <location>
        <begin position="145"/>
        <end position="336"/>
    </location>
</feature>
<keyword evidence="6" id="KW-1185">Reference proteome</keyword>
<dbReference type="Gene3D" id="1.10.287.1490">
    <property type="match status" value="1"/>
</dbReference>
<gene>
    <name evidence="4" type="ORF">C7B65_25375</name>
    <name evidence="5" type="ORF">C7B65_25400</name>
</gene>
<dbReference type="STRING" id="1920490.GCA_001895925_03314"/>
<comment type="caution">
    <text evidence="5">The sequence shown here is derived from an EMBL/GenBank/DDBJ whole genome shotgun (WGS) entry which is preliminary data.</text>
</comment>
<protein>
    <recommendedName>
        <fullName evidence="3">Telomere resolvase ResT/TelK catalytic domain-containing protein</fullName>
    </recommendedName>
</protein>
<dbReference type="InterPro" id="IPR032047">
    <property type="entry name" value="ResT/TelK_cat"/>
</dbReference>
<evidence type="ECO:0000313" key="6">
    <source>
        <dbReference type="Proteomes" id="UP000238634"/>
    </source>
</evidence>
<evidence type="ECO:0000259" key="3">
    <source>
        <dbReference type="Pfam" id="PF16684"/>
    </source>
</evidence>
<dbReference type="AlphaFoldDB" id="A0A2T1D3L5"/>
<dbReference type="EMBL" id="PVWG01000071">
    <property type="protein sequence ID" value="PSB15021.1"/>
    <property type="molecule type" value="Genomic_DNA"/>
</dbReference>
<name>A0A2T1D3L5_9CYAN</name>
<feature type="compositionally biased region" description="Polar residues" evidence="2">
    <location>
        <begin position="367"/>
        <end position="385"/>
    </location>
</feature>
<evidence type="ECO:0000313" key="5">
    <source>
        <dbReference type="EMBL" id="PSB15026.1"/>
    </source>
</evidence>
<dbReference type="Proteomes" id="UP000238634">
    <property type="component" value="Unassembled WGS sequence"/>
</dbReference>
<feature type="region of interest" description="Disordered" evidence="2">
    <location>
        <begin position="523"/>
        <end position="542"/>
    </location>
</feature>
<dbReference type="OrthoDB" id="415530at2"/>
<dbReference type="RefSeq" id="WP_073075214.1">
    <property type="nucleotide sequence ID" value="NZ_MPPI01000067.1"/>
</dbReference>
<dbReference type="Gene3D" id="1.10.443.30">
    <property type="entry name" value="Telomere resolvase"/>
    <property type="match status" value="1"/>
</dbReference>
<sequence length="627" mass="70316">MNDREVIITRYRDRISSGERTRLTHDEMHQLIESFVERLKDSTTQNEIKALCEAEIALLDEGYPKATIGKVYLPMYRKGIKAMAAEGGLPMTEATSRQYTYTKRESGETGEAHDHRALDFLKYDNATYSAISLKSAELNNAKQDNLKPVNPEQYLAKAAELLHSDDPFELAVGIAATTGRRFSEVVDKGNIVATDQPYWVGFSGQLKKKSTADSYLTPCLIPAADVLAALERFRSHPRIARVLGASTKDINRSLANSVKRAVHRHFGTTGIIPVLEGEASVTIHNLRGVYGEICVHFFCPPSRGVARFVQERLGHVISEEELKRGNSSATQHYFHYYLIDGNGKHIGSRGVKLTDGETLPTPIEPISESQPETLPETQPTQQPESTISVSFAAPEAFSALTEQISTLTQEMQRLWSHVEKMSTQQPQAPTATDTSFFTREIEDLRSQLTELKQERDQAAAALEQVKNQNESLQQQFAQERQAYQQRIEGLTELLKQTPPTAQIAPPQPVEVSVAATEVQPVRPVQPTQSKPKREHITKAGSADQRVETAMTAIMEWNRHHDSDSEKFAITQSLLQKSTGSNMPAVKRVMEVFKNDIHEHNSEYALDPDRHNYGRDFGEIKEWVQSRL</sequence>
<evidence type="ECO:0000313" key="4">
    <source>
        <dbReference type="EMBL" id="PSB15021.1"/>
    </source>
</evidence>
<feature type="coiled-coil region" evidence="1">
    <location>
        <begin position="434"/>
        <end position="493"/>
    </location>
</feature>
<dbReference type="EMBL" id="PVWG01000071">
    <property type="protein sequence ID" value="PSB15026.1"/>
    <property type="molecule type" value="Genomic_DNA"/>
</dbReference>
<dbReference type="GO" id="GO:0016192">
    <property type="term" value="P:vesicle-mediated transport"/>
    <property type="evidence" value="ECO:0007669"/>
    <property type="project" value="InterPro"/>
</dbReference>
<reference evidence="5 6" key="2">
    <citation type="submission" date="2018-03" db="EMBL/GenBank/DDBJ databases">
        <title>The ancient ancestry and fast evolution of plastids.</title>
        <authorList>
            <person name="Moore K.R."/>
            <person name="Magnabosco C."/>
            <person name="Momper L."/>
            <person name="Gold D.A."/>
            <person name="Bosak T."/>
            <person name="Fournier G.P."/>
        </authorList>
    </citation>
    <scope>NUCLEOTIDE SEQUENCE [LARGE SCALE GENOMIC DNA]</scope>
    <source>
        <strain evidence="5 6">ULC007</strain>
    </source>
</reference>
<dbReference type="SUPFAM" id="SSF47661">
    <property type="entry name" value="t-snare proteins"/>
    <property type="match status" value="1"/>
</dbReference>
<feature type="region of interest" description="Disordered" evidence="2">
    <location>
        <begin position="356"/>
        <end position="385"/>
    </location>
</feature>
<dbReference type="Pfam" id="PF16684">
    <property type="entry name" value="ResT-TelK_cat"/>
    <property type="match status" value="1"/>
</dbReference>
<accession>A0A2T1D3L5</accession>
<dbReference type="InterPro" id="IPR010989">
    <property type="entry name" value="SNARE"/>
</dbReference>
<dbReference type="GO" id="GO:0016020">
    <property type="term" value="C:membrane"/>
    <property type="evidence" value="ECO:0007669"/>
    <property type="project" value="InterPro"/>
</dbReference>